<evidence type="ECO:0000313" key="3">
    <source>
        <dbReference type="Proteomes" id="UP000617426"/>
    </source>
</evidence>
<dbReference type="InterPro" id="IPR051548">
    <property type="entry name" value="Grx-like_ET"/>
</dbReference>
<sequence length="87" mass="9569">MLTMTVYTTGPGCGRCLMTKRALDKQGITYREVNIRENPAAREYVTEELGYSEAPVCVVEDGTGEDHWSGFRPDEIARVAAARNATA</sequence>
<dbReference type="InterPro" id="IPR036249">
    <property type="entry name" value="Thioredoxin-like_sf"/>
</dbReference>
<dbReference type="AlphaFoldDB" id="A0A923E7J8"/>
<gene>
    <name evidence="2" type="ORF">HD592_002416</name>
</gene>
<name>A0A923E7J8_9ACTO</name>
<dbReference type="SUPFAM" id="SSF52833">
    <property type="entry name" value="Thioredoxin-like"/>
    <property type="match status" value="1"/>
</dbReference>
<dbReference type="PROSITE" id="PS51354">
    <property type="entry name" value="GLUTAREDOXIN_2"/>
    <property type="match status" value="1"/>
</dbReference>
<feature type="domain" description="Glutaredoxin" evidence="1">
    <location>
        <begin position="5"/>
        <end position="60"/>
    </location>
</feature>
<dbReference type="PANTHER" id="PTHR34386">
    <property type="entry name" value="GLUTAREDOXIN"/>
    <property type="match status" value="1"/>
</dbReference>
<dbReference type="GO" id="GO:0009055">
    <property type="term" value="F:electron transfer activity"/>
    <property type="evidence" value="ECO:0007669"/>
    <property type="project" value="TreeGrafter"/>
</dbReference>
<dbReference type="InterPro" id="IPR002109">
    <property type="entry name" value="Glutaredoxin"/>
</dbReference>
<comment type="caution">
    <text evidence="2">The sequence shown here is derived from an EMBL/GenBank/DDBJ whole genome shotgun (WGS) entry which is preliminary data.</text>
</comment>
<dbReference type="RefSeq" id="WP_343058829.1">
    <property type="nucleotide sequence ID" value="NZ_JACHMK010000002.1"/>
</dbReference>
<dbReference type="PANTHER" id="PTHR34386:SF1">
    <property type="entry name" value="GLUTAREDOXIN-LIKE PROTEIN NRDH"/>
    <property type="match status" value="1"/>
</dbReference>
<dbReference type="Pfam" id="PF00462">
    <property type="entry name" value="Glutaredoxin"/>
    <property type="match status" value="1"/>
</dbReference>
<dbReference type="Proteomes" id="UP000617426">
    <property type="component" value="Unassembled WGS sequence"/>
</dbReference>
<keyword evidence="3" id="KW-1185">Reference proteome</keyword>
<accession>A0A923E7J8</accession>
<evidence type="ECO:0000259" key="1">
    <source>
        <dbReference type="Pfam" id="PF00462"/>
    </source>
</evidence>
<protein>
    <submittedName>
        <fullName evidence="2">Glutaredoxin-like protein NrdH</fullName>
    </submittedName>
</protein>
<dbReference type="GO" id="GO:0045454">
    <property type="term" value="P:cell redox homeostasis"/>
    <property type="evidence" value="ECO:0007669"/>
    <property type="project" value="TreeGrafter"/>
</dbReference>
<dbReference type="EMBL" id="JACHMK010000002">
    <property type="protein sequence ID" value="MBB6335787.1"/>
    <property type="molecule type" value="Genomic_DNA"/>
</dbReference>
<evidence type="ECO:0000313" key="2">
    <source>
        <dbReference type="EMBL" id="MBB6335787.1"/>
    </source>
</evidence>
<proteinExistence type="predicted"/>
<dbReference type="Gene3D" id="3.40.30.10">
    <property type="entry name" value="Glutaredoxin"/>
    <property type="match status" value="1"/>
</dbReference>
<organism evidence="2 3">
    <name type="scientific">Schaalia hyovaginalis</name>
    <dbReference type="NCBI Taxonomy" id="29316"/>
    <lineage>
        <taxon>Bacteria</taxon>
        <taxon>Bacillati</taxon>
        <taxon>Actinomycetota</taxon>
        <taxon>Actinomycetes</taxon>
        <taxon>Actinomycetales</taxon>
        <taxon>Actinomycetaceae</taxon>
        <taxon>Schaalia</taxon>
    </lineage>
</organism>
<reference evidence="2" key="1">
    <citation type="submission" date="2020-08" db="EMBL/GenBank/DDBJ databases">
        <title>Sequencing the genomes of 1000 actinobacteria strains.</title>
        <authorList>
            <person name="Klenk H.-P."/>
        </authorList>
    </citation>
    <scope>NUCLEOTIDE SEQUENCE</scope>
    <source>
        <strain evidence="2">DSM 10695</strain>
    </source>
</reference>
<dbReference type="CDD" id="cd02976">
    <property type="entry name" value="NrdH"/>
    <property type="match status" value="1"/>
</dbReference>